<accession>A0ABQ3MQ88</accession>
<dbReference type="EMBL" id="BNAR01000018">
    <property type="protein sequence ID" value="GHH57560.1"/>
    <property type="molecule type" value="Genomic_DNA"/>
</dbReference>
<name>A0ABQ3MQ88_9PSEU</name>
<comment type="caution">
    <text evidence="1">The sequence shown here is derived from an EMBL/GenBank/DDBJ whole genome shotgun (WGS) entry which is preliminary data.</text>
</comment>
<sequence>MNALNTMKNEGHERTEYCQRWQWPGGDTTHGPISMSREQAQAYGLPPSVLTGELAERTVTISPWEPVLPPGVLRLNQVAAAEYGGVKVAELGDGVAEGYNIVAFTDDPVKALAAVRAHFLIVHNENPGLLPRWEDEPVRWWQVFDTCGCGDTCPHGDPNDEDVEHRCERAGLPPCDPDGEDSWIGVLAEKDAPGALPFVEFEVGASYTRDEWATVLQHLLTDAEQKLRTLSKKCLAVKTTLDQPYSDAPQTTPWKQFVEQPTREAYNLAVEIRRELKARGLTT</sequence>
<reference evidence="2" key="1">
    <citation type="journal article" date="2019" name="Int. J. Syst. Evol. Microbiol.">
        <title>The Global Catalogue of Microorganisms (GCM) 10K type strain sequencing project: providing services to taxonomists for standard genome sequencing and annotation.</title>
        <authorList>
            <consortium name="The Broad Institute Genomics Platform"/>
            <consortium name="The Broad Institute Genome Sequencing Center for Infectious Disease"/>
            <person name="Wu L."/>
            <person name="Ma J."/>
        </authorList>
    </citation>
    <scope>NUCLEOTIDE SEQUENCE [LARGE SCALE GENOMIC DNA]</scope>
    <source>
        <strain evidence="2">CGMCC 4.7367</strain>
    </source>
</reference>
<protein>
    <submittedName>
        <fullName evidence="1">Uncharacterized protein</fullName>
    </submittedName>
</protein>
<evidence type="ECO:0000313" key="2">
    <source>
        <dbReference type="Proteomes" id="UP000605568"/>
    </source>
</evidence>
<gene>
    <name evidence="1" type="ORF">GCM10017774_77270</name>
</gene>
<dbReference type="Proteomes" id="UP000605568">
    <property type="component" value="Unassembled WGS sequence"/>
</dbReference>
<keyword evidence="2" id="KW-1185">Reference proteome</keyword>
<dbReference type="RefSeq" id="WP_191304366.1">
    <property type="nucleotide sequence ID" value="NZ_BNAR01000018.1"/>
</dbReference>
<organism evidence="1 2">
    <name type="scientific">Lentzea cavernae</name>
    <dbReference type="NCBI Taxonomy" id="2020703"/>
    <lineage>
        <taxon>Bacteria</taxon>
        <taxon>Bacillati</taxon>
        <taxon>Actinomycetota</taxon>
        <taxon>Actinomycetes</taxon>
        <taxon>Pseudonocardiales</taxon>
        <taxon>Pseudonocardiaceae</taxon>
        <taxon>Lentzea</taxon>
    </lineage>
</organism>
<evidence type="ECO:0000313" key="1">
    <source>
        <dbReference type="EMBL" id="GHH57560.1"/>
    </source>
</evidence>
<proteinExistence type="predicted"/>